<evidence type="ECO:0000256" key="2">
    <source>
        <dbReference type="ARBA" id="ARBA00022777"/>
    </source>
</evidence>
<dbReference type="AlphaFoldDB" id="A0A4D6HGY2"/>
<dbReference type="InterPro" id="IPR004358">
    <property type="entry name" value="Sig_transdc_His_kin-like_C"/>
</dbReference>
<dbReference type="SMART" id="SM00065">
    <property type="entry name" value="GAF"/>
    <property type="match status" value="1"/>
</dbReference>
<dbReference type="Pfam" id="PF13185">
    <property type="entry name" value="GAF_2"/>
    <property type="match status" value="1"/>
</dbReference>
<dbReference type="SMART" id="SM00387">
    <property type="entry name" value="HATPase_c"/>
    <property type="match status" value="1"/>
</dbReference>
<dbReference type="STRING" id="1457250.GCA_000755225_00365"/>
<dbReference type="PROSITE" id="PS50112">
    <property type="entry name" value="PAS"/>
    <property type="match status" value="3"/>
</dbReference>
<dbReference type="PROSITE" id="PS50109">
    <property type="entry name" value="HIS_KIN"/>
    <property type="match status" value="1"/>
</dbReference>
<dbReference type="Gene3D" id="3.30.450.20">
    <property type="entry name" value="PAS domain"/>
    <property type="match status" value="3"/>
</dbReference>
<dbReference type="InterPro" id="IPR000700">
    <property type="entry name" value="PAS-assoc_C"/>
</dbReference>
<dbReference type="InterPro" id="IPR011006">
    <property type="entry name" value="CheY-like_superfamily"/>
</dbReference>
<dbReference type="Pfam" id="PF08448">
    <property type="entry name" value="PAS_4"/>
    <property type="match status" value="3"/>
</dbReference>
<dbReference type="InterPro" id="IPR001610">
    <property type="entry name" value="PAC"/>
</dbReference>
<sequence>MERFVRGFISLLRNPSSMTDPVRLLVVDPVDGAFAERIGRLDDAFVTVAVERLEDAMAALGGDHVHCVVCTDGFDRPDPVAVVGAIADGWPEIPVVVTARDGSERLATDVLGAGATDYLPLSDEDRLAERIWDALENQSGEPRTVETAVTSEGTPVPLESVAGSLSEVLVTIDEDSTVQYVNDAVREVFGYDPAEVVGSSLTMLMPDRFHGPHHEGVARYLDTGDRALDWSSIELPGEHADGHEIDLEISFGEFTVAGERHFTGLLRDVSPLVERETALSDLYEASDRLLLASTPEEIAEITAETASKALDLPITGVYRHEPGLEALVPVATTEQARALFGEPTLAAGESLAWETFENGETRVIRDVAEQGPVHDPETDIRTELQVPVGDRWLLVSGSREDRQFDDYQIDFAELLSTTAAAAFESAQREAELRRYETIFETIDARVAVLDASGHVRMANQALCSFLGRSEDGVLGSSAADFVSEADAKRIRTRLGSLESGESTTVEVTLTTADRSSVPCEVVFAPLPEAAQLNGVVAVVHDISERREVESELQHQRDRFVELFENVPDPVVEATITDGKPIVESVNDAFEETFGYDAERVVGNSLNEFVLPPEEGDAGVDLDRKAAAGELVSAEVRRETAGGIRYFLFRGIPVTSDDGEGTPAFGVYTDITDQRLRQRRLGVLNRVLRHNIRNDMSVVLGRANYLEETDDPDDLDTHAEAIRRMAEDVVDLAEGIRTAEQALDREDAPSRPLATIIDQTVEPYRQREDTVVRTTVGGSLPSIDERIGIVLEALIENAIEHGDREPTTVEIAVERPDHRIAIEVRDDGPGLPTEERTILERQEETPLEHGQGVGLWLVTWLVTSLGGDVEYADNEPRGSIVRLSFPDNAVSWPEA</sequence>
<dbReference type="SMART" id="SM00091">
    <property type="entry name" value="PAS"/>
    <property type="match status" value="3"/>
</dbReference>
<accession>A0A4D6HGY2</accession>
<keyword evidence="7" id="KW-1185">Reference proteome</keyword>
<evidence type="ECO:0000313" key="6">
    <source>
        <dbReference type="EMBL" id="QCC52017.1"/>
    </source>
</evidence>
<dbReference type="SUPFAM" id="SSF55785">
    <property type="entry name" value="PYP-like sensor domain (PAS domain)"/>
    <property type="match status" value="3"/>
</dbReference>
<evidence type="ECO:0000259" key="4">
    <source>
        <dbReference type="PROSITE" id="PS50112"/>
    </source>
</evidence>
<organism evidence="6 7">
    <name type="scientific">Halapricum salinum</name>
    <dbReference type="NCBI Taxonomy" id="1457250"/>
    <lineage>
        <taxon>Archaea</taxon>
        <taxon>Methanobacteriati</taxon>
        <taxon>Methanobacteriota</taxon>
        <taxon>Stenosarchaea group</taxon>
        <taxon>Halobacteria</taxon>
        <taxon>Halobacteriales</taxon>
        <taxon>Haloarculaceae</taxon>
        <taxon>Halapricum</taxon>
    </lineage>
</organism>
<keyword evidence="1" id="KW-0808">Transferase</keyword>
<feature type="domain" description="Histidine kinase" evidence="3">
    <location>
        <begin position="686"/>
        <end position="888"/>
    </location>
</feature>
<dbReference type="PROSITE" id="PS50113">
    <property type="entry name" value="PAC"/>
    <property type="match status" value="2"/>
</dbReference>
<evidence type="ECO:0000256" key="1">
    <source>
        <dbReference type="ARBA" id="ARBA00022679"/>
    </source>
</evidence>
<gene>
    <name evidence="6" type="ORF">DV733_12615</name>
</gene>
<name>A0A4D6HGY2_9EURY</name>
<dbReference type="PANTHER" id="PTHR44757">
    <property type="entry name" value="DIGUANYLATE CYCLASE DGCP"/>
    <property type="match status" value="1"/>
</dbReference>
<feature type="domain" description="PAS" evidence="4">
    <location>
        <begin position="555"/>
        <end position="611"/>
    </location>
</feature>
<dbReference type="KEGG" id="hsn:DV733_12615"/>
<feature type="domain" description="PAS" evidence="4">
    <location>
        <begin position="154"/>
        <end position="207"/>
    </location>
</feature>
<dbReference type="InterPro" id="IPR036890">
    <property type="entry name" value="HATPase_C_sf"/>
</dbReference>
<evidence type="ECO:0000313" key="7">
    <source>
        <dbReference type="Proteomes" id="UP000296706"/>
    </source>
</evidence>
<dbReference type="InterPro" id="IPR029016">
    <property type="entry name" value="GAF-like_dom_sf"/>
</dbReference>
<keyword evidence="2" id="KW-0418">Kinase</keyword>
<feature type="domain" description="PAS" evidence="4">
    <location>
        <begin position="431"/>
        <end position="501"/>
    </location>
</feature>
<dbReference type="CDD" id="cd00130">
    <property type="entry name" value="PAS"/>
    <property type="match status" value="3"/>
</dbReference>
<dbReference type="InterPro" id="IPR013656">
    <property type="entry name" value="PAS_4"/>
</dbReference>
<reference evidence="6 7" key="1">
    <citation type="journal article" date="2019" name="Nat. Commun.">
        <title>A new type of DNA phosphorothioation-based antiviral system in archaea.</title>
        <authorList>
            <person name="Xiong L."/>
            <person name="Liu S."/>
            <person name="Chen S."/>
            <person name="Xiao Y."/>
            <person name="Zhu B."/>
            <person name="Gao Y."/>
            <person name="Zhang Y."/>
            <person name="Chen B."/>
            <person name="Luo J."/>
            <person name="Deng Z."/>
            <person name="Chen X."/>
            <person name="Wang L."/>
            <person name="Chen S."/>
        </authorList>
    </citation>
    <scope>NUCLEOTIDE SEQUENCE [LARGE SCALE GENOMIC DNA]</scope>
    <source>
        <strain evidence="6 7">CBA1105</strain>
    </source>
</reference>
<dbReference type="Gene3D" id="3.30.565.10">
    <property type="entry name" value="Histidine kinase-like ATPase, C-terminal domain"/>
    <property type="match status" value="1"/>
</dbReference>
<evidence type="ECO:0000259" key="3">
    <source>
        <dbReference type="PROSITE" id="PS50109"/>
    </source>
</evidence>
<dbReference type="SUPFAM" id="SSF55781">
    <property type="entry name" value="GAF domain-like"/>
    <property type="match status" value="1"/>
</dbReference>
<protein>
    <submittedName>
        <fullName evidence="6">PAS domain S-box protein</fullName>
    </submittedName>
</protein>
<proteinExistence type="predicted"/>
<dbReference type="Gene3D" id="3.30.450.40">
    <property type="match status" value="1"/>
</dbReference>
<dbReference type="Gene3D" id="3.40.50.2300">
    <property type="match status" value="1"/>
</dbReference>
<dbReference type="InterPro" id="IPR003018">
    <property type="entry name" value="GAF"/>
</dbReference>
<dbReference type="InterPro" id="IPR052155">
    <property type="entry name" value="Biofilm_reg_signaling"/>
</dbReference>
<dbReference type="InterPro" id="IPR005467">
    <property type="entry name" value="His_kinase_dom"/>
</dbReference>
<dbReference type="SMART" id="SM00086">
    <property type="entry name" value="PAC"/>
    <property type="match status" value="2"/>
</dbReference>
<dbReference type="InterPro" id="IPR003594">
    <property type="entry name" value="HATPase_dom"/>
</dbReference>
<dbReference type="NCBIfam" id="TIGR00229">
    <property type="entry name" value="sensory_box"/>
    <property type="match status" value="3"/>
</dbReference>
<feature type="domain" description="PAC" evidence="5">
    <location>
        <begin position="629"/>
        <end position="682"/>
    </location>
</feature>
<dbReference type="InterPro" id="IPR000014">
    <property type="entry name" value="PAS"/>
</dbReference>
<dbReference type="SUPFAM" id="SSF52172">
    <property type="entry name" value="CheY-like"/>
    <property type="match status" value="1"/>
</dbReference>
<feature type="domain" description="PAC" evidence="5">
    <location>
        <begin position="503"/>
        <end position="554"/>
    </location>
</feature>
<dbReference type="GO" id="GO:0016301">
    <property type="term" value="F:kinase activity"/>
    <property type="evidence" value="ECO:0007669"/>
    <property type="project" value="UniProtKB-KW"/>
</dbReference>
<dbReference type="PANTHER" id="PTHR44757:SF2">
    <property type="entry name" value="BIOFILM ARCHITECTURE MAINTENANCE PROTEIN MBAA"/>
    <property type="match status" value="1"/>
</dbReference>
<dbReference type="Proteomes" id="UP000296706">
    <property type="component" value="Chromosome"/>
</dbReference>
<dbReference type="EMBL" id="CP031310">
    <property type="protein sequence ID" value="QCC52017.1"/>
    <property type="molecule type" value="Genomic_DNA"/>
</dbReference>
<dbReference type="SUPFAM" id="SSF55874">
    <property type="entry name" value="ATPase domain of HSP90 chaperone/DNA topoisomerase II/histidine kinase"/>
    <property type="match status" value="1"/>
</dbReference>
<evidence type="ECO:0000259" key="5">
    <source>
        <dbReference type="PROSITE" id="PS50113"/>
    </source>
</evidence>
<dbReference type="PRINTS" id="PR00344">
    <property type="entry name" value="BCTRLSENSOR"/>
</dbReference>
<dbReference type="Pfam" id="PF02518">
    <property type="entry name" value="HATPase_c"/>
    <property type="match status" value="1"/>
</dbReference>
<dbReference type="InterPro" id="IPR035965">
    <property type="entry name" value="PAS-like_dom_sf"/>
</dbReference>